<comment type="caution">
    <text evidence="1">The sequence shown here is derived from an EMBL/GenBank/DDBJ whole genome shotgun (WGS) entry which is preliminary data.</text>
</comment>
<sequence length="157" mass="18562">YSQWSTPINNKIDNIKPEEIKLKYNTDPSYQNMDDEFLVNLYKVEVEQSNNRQKKANMQRKIESCKSFENLKREYPNMWAIAKTIEPWNKVEFLKLVGISTEKTTSSIDQSFIRKLKQLTDSDDTFSTTSKKLRTESLNEMKYVENMTKSLKALEKK</sequence>
<evidence type="ECO:0000313" key="2">
    <source>
        <dbReference type="Proteomes" id="UP000023152"/>
    </source>
</evidence>
<feature type="non-terminal residue" evidence="1">
    <location>
        <position position="1"/>
    </location>
</feature>
<evidence type="ECO:0000313" key="1">
    <source>
        <dbReference type="EMBL" id="ETO03158.1"/>
    </source>
</evidence>
<organism evidence="1 2">
    <name type="scientific">Reticulomyxa filosa</name>
    <dbReference type="NCBI Taxonomy" id="46433"/>
    <lineage>
        <taxon>Eukaryota</taxon>
        <taxon>Sar</taxon>
        <taxon>Rhizaria</taxon>
        <taxon>Retaria</taxon>
        <taxon>Foraminifera</taxon>
        <taxon>Monothalamids</taxon>
        <taxon>Reticulomyxidae</taxon>
        <taxon>Reticulomyxa</taxon>
    </lineage>
</organism>
<accession>X6LMI2</accession>
<name>X6LMI2_RETFI</name>
<proteinExistence type="predicted"/>
<dbReference type="EMBL" id="ASPP01034014">
    <property type="protein sequence ID" value="ETO03158.1"/>
    <property type="molecule type" value="Genomic_DNA"/>
</dbReference>
<dbReference type="AlphaFoldDB" id="X6LMI2"/>
<reference evidence="1 2" key="1">
    <citation type="journal article" date="2013" name="Curr. Biol.">
        <title>The Genome of the Foraminiferan Reticulomyxa filosa.</title>
        <authorList>
            <person name="Glockner G."/>
            <person name="Hulsmann N."/>
            <person name="Schleicher M."/>
            <person name="Noegel A.A."/>
            <person name="Eichinger L."/>
            <person name="Gallinger C."/>
            <person name="Pawlowski J."/>
            <person name="Sierra R."/>
            <person name="Euteneuer U."/>
            <person name="Pillet L."/>
            <person name="Moustafa A."/>
            <person name="Platzer M."/>
            <person name="Groth M."/>
            <person name="Szafranski K."/>
            <person name="Schliwa M."/>
        </authorList>
    </citation>
    <scope>NUCLEOTIDE SEQUENCE [LARGE SCALE GENOMIC DNA]</scope>
</reference>
<gene>
    <name evidence="1" type="ORF">RFI_34252</name>
</gene>
<protein>
    <submittedName>
        <fullName evidence="1">Uncharacterized protein</fullName>
    </submittedName>
</protein>
<dbReference type="Proteomes" id="UP000023152">
    <property type="component" value="Unassembled WGS sequence"/>
</dbReference>
<keyword evidence="2" id="KW-1185">Reference proteome</keyword>